<evidence type="ECO:0000256" key="1">
    <source>
        <dbReference type="ARBA" id="ARBA00022801"/>
    </source>
</evidence>
<dbReference type="RefSeq" id="XP_033531142.1">
    <property type="nucleotide sequence ID" value="XM_033681505.1"/>
</dbReference>
<name>A0A6G1FV28_9PEZI</name>
<gene>
    <name evidence="4 6" type="ORF">P152DRAFT_476411</name>
</gene>
<sequence length="259" mass="27015">MLPAAYAQGGCSPLHFVWARATTEPPTGVDNANAAQFEAAAARYWSKGYGAAGYSIYTNVTSLIPDATGYPVHYPASFSGCSSENKGIADLVSQLTTQAERCPEQKFALGGHSQGGVVLVRAIPQIPAAVQQRVIAITMVGSPNCPTSVKGKCKSYCNEGDSICSASGTGSSGRCNTRRNALVDLFQSDPEYVDGVLDLRSTSDLEARAAPDCSQPEPAEKGHRASGGSAHLAYSADGFYTRAAACYILRAFTASQGVA</sequence>
<reference evidence="6" key="2">
    <citation type="submission" date="2020-04" db="EMBL/GenBank/DDBJ databases">
        <authorList>
            <consortium name="NCBI Genome Project"/>
        </authorList>
    </citation>
    <scope>NUCLEOTIDE SEQUENCE</scope>
    <source>
        <strain evidence="6">CBS 781.70</strain>
    </source>
</reference>
<dbReference type="GO" id="GO:0052689">
    <property type="term" value="F:carboxylic ester hydrolase activity"/>
    <property type="evidence" value="ECO:0007669"/>
    <property type="project" value="UniProtKB-ARBA"/>
</dbReference>
<accession>A0A6G1FV28</accession>
<dbReference type="InterPro" id="IPR000675">
    <property type="entry name" value="Cutinase/axe"/>
</dbReference>
<evidence type="ECO:0000256" key="3">
    <source>
        <dbReference type="SAM" id="MobiDB-lite"/>
    </source>
</evidence>
<dbReference type="OrthoDB" id="2586582at2759"/>
<reference evidence="6" key="3">
    <citation type="submission" date="2025-04" db="UniProtKB">
        <authorList>
            <consortium name="RefSeq"/>
        </authorList>
    </citation>
    <scope>IDENTIFICATION</scope>
    <source>
        <strain evidence="6">CBS 781.70</strain>
    </source>
</reference>
<dbReference type="Pfam" id="PF01083">
    <property type="entry name" value="Cutinase"/>
    <property type="match status" value="1"/>
</dbReference>
<keyword evidence="2" id="KW-1015">Disulfide bond</keyword>
<evidence type="ECO:0000313" key="5">
    <source>
        <dbReference type="Proteomes" id="UP000504638"/>
    </source>
</evidence>
<organism evidence="4">
    <name type="scientific">Eremomyces bilateralis CBS 781.70</name>
    <dbReference type="NCBI Taxonomy" id="1392243"/>
    <lineage>
        <taxon>Eukaryota</taxon>
        <taxon>Fungi</taxon>
        <taxon>Dikarya</taxon>
        <taxon>Ascomycota</taxon>
        <taxon>Pezizomycotina</taxon>
        <taxon>Dothideomycetes</taxon>
        <taxon>Dothideomycetes incertae sedis</taxon>
        <taxon>Eremomycetales</taxon>
        <taxon>Eremomycetaceae</taxon>
        <taxon>Eremomyces</taxon>
    </lineage>
</organism>
<keyword evidence="5" id="KW-1185">Reference proteome</keyword>
<evidence type="ECO:0000256" key="2">
    <source>
        <dbReference type="ARBA" id="ARBA00023157"/>
    </source>
</evidence>
<evidence type="ECO:0000313" key="6">
    <source>
        <dbReference type="RefSeq" id="XP_033531142.1"/>
    </source>
</evidence>
<dbReference type="InterPro" id="IPR029058">
    <property type="entry name" value="AB_hydrolase_fold"/>
</dbReference>
<dbReference type="EMBL" id="ML975172">
    <property type="protein sequence ID" value="KAF1809511.1"/>
    <property type="molecule type" value="Genomic_DNA"/>
</dbReference>
<dbReference type="Gene3D" id="3.40.50.1820">
    <property type="entry name" value="alpha/beta hydrolase"/>
    <property type="match status" value="1"/>
</dbReference>
<dbReference type="Proteomes" id="UP000504638">
    <property type="component" value="Unplaced"/>
</dbReference>
<protein>
    <submittedName>
        <fullName evidence="4 6">Alpha/beta-hydrolase</fullName>
    </submittedName>
</protein>
<dbReference type="PANTHER" id="PTHR33630">
    <property type="entry name" value="CUTINASE RV1984C-RELATED-RELATED"/>
    <property type="match status" value="1"/>
</dbReference>
<proteinExistence type="predicted"/>
<feature type="region of interest" description="Disordered" evidence="3">
    <location>
        <begin position="207"/>
        <end position="227"/>
    </location>
</feature>
<keyword evidence="1 4" id="KW-0378">Hydrolase</keyword>
<dbReference type="GeneID" id="54422075"/>
<dbReference type="AlphaFoldDB" id="A0A6G1FV28"/>
<evidence type="ECO:0000313" key="4">
    <source>
        <dbReference type="EMBL" id="KAF1809511.1"/>
    </source>
</evidence>
<dbReference type="PANTHER" id="PTHR33630:SF9">
    <property type="entry name" value="CUTINASE 4"/>
    <property type="match status" value="1"/>
</dbReference>
<dbReference type="SUPFAM" id="SSF53474">
    <property type="entry name" value="alpha/beta-Hydrolases"/>
    <property type="match status" value="1"/>
</dbReference>
<dbReference type="SMART" id="SM01110">
    <property type="entry name" value="Cutinase"/>
    <property type="match status" value="1"/>
</dbReference>
<reference evidence="4 6" key="1">
    <citation type="submission" date="2020-01" db="EMBL/GenBank/DDBJ databases">
        <authorList>
            <consortium name="DOE Joint Genome Institute"/>
            <person name="Haridas S."/>
            <person name="Albert R."/>
            <person name="Binder M."/>
            <person name="Bloem J."/>
            <person name="Labutti K."/>
            <person name="Salamov A."/>
            <person name="Andreopoulos B."/>
            <person name="Baker S.E."/>
            <person name="Barry K."/>
            <person name="Bills G."/>
            <person name="Bluhm B.H."/>
            <person name="Cannon C."/>
            <person name="Castanera R."/>
            <person name="Culley D.E."/>
            <person name="Daum C."/>
            <person name="Ezra D."/>
            <person name="Gonzalez J.B."/>
            <person name="Henrissat B."/>
            <person name="Kuo A."/>
            <person name="Liang C."/>
            <person name="Lipzen A."/>
            <person name="Lutzoni F."/>
            <person name="Magnuson J."/>
            <person name="Mondo S."/>
            <person name="Nolan M."/>
            <person name="Ohm R."/>
            <person name="Pangilinan J."/>
            <person name="Park H.-J."/>
            <person name="Ramirez L."/>
            <person name="Alfaro M."/>
            <person name="Sun H."/>
            <person name="Tritt A."/>
            <person name="Yoshinaga Y."/>
            <person name="Zwiers L.-H."/>
            <person name="Turgeon B.G."/>
            <person name="Goodwin S.B."/>
            <person name="Spatafora J.W."/>
            <person name="Crous P.W."/>
            <person name="Grigoriev I.V."/>
        </authorList>
    </citation>
    <scope>NUCLEOTIDE SEQUENCE</scope>
    <source>
        <strain evidence="4 6">CBS 781.70</strain>
    </source>
</reference>